<dbReference type="InterPro" id="IPR027417">
    <property type="entry name" value="P-loop_NTPase"/>
</dbReference>
<evidence type="ECO:0000256" key="5">
    <source>
        <dbReference type="PROSITE-ProRule" id="PRU01343"/>
    </source>
</evidence>
<dbReference type="Gene3D" id="3.40.50.10810">
    <property type="entry name" value="Tandem AAA-ATPase domain"/>
    <property type="match status" value="1"/>
</dbReference>
<dbReference type="GO" id="GO:0005524">
    <property type="term" value="F:ATP binding"/>
    <property type="evidence" value="ECO:0007669"/>
    <property type="project" value="InterPro"/>
</dbReference>
<feature type="compositionally biased region" description="Basic and acidic residues" evidence="7">
    <location>
        <begin position="1345"/>
        <end position="1356"/>
    </location>
</feature>
<evidence type="ECO:0000259" key="8">
    <source>
        <dbReference type="PROSITE" id="PS51192"/>
    </source>
</evidence>
<organism evidence="12">
    <name type="scientific">Naegleria gruberi</name>
    <name type="common">Amoeba</name>
    <dbReference type="NCBI Taxonomy" id="5762"/>
    <lineage>
        <taxon>Eukaryota</taxon>
        <taxon>Discoba</taxon>
        <taxon>Heterolobosea</taxon>
        <taxon>Tetramitia</taxon>
        <taxon>Eutetramitia</taxon>
        <taxon>Vahlkampfiidae</taxon>
        <taxon>Naegleria</taxon>
    </lineage>
</organism>
<keyword evidence="11" id="KW-0067">ATP-binding</keyword>
<feature type="compositionally biased region" description="Basic and acidic residues" evidence="7">
    <location>
        <begin position="989"/>
        <end position="1000"/>
    </location>
</feature>
<feature type="region of interest" description="Disordered" evidence="7">
    <location>
        <begin position="1305"/>
        <end position="1372"/>
    </location>
</feature>
<feature type="compositionally biased region" description="Acidic residues" evidence="7">
    <location>
        <begin position="1018"/>
        <end position="1036"/>
    </location>
</feature>
<evidence type="ECO:0000256" key="3">
    <source>
        <dbReference type="ARBA" id="ARBA00022801"/>
    </source>
</evidence>
<dbReference type="SMART" id="SM00490">
    <property type="entry name" value="HELICc"/>
    <property type="match status" value="1"/>
</dbReference>
<dbReference type="GO" id="GO:0016787">
    <property type="term" value="F:hydrolase activity"/>
    <property type="evidence" value="ECO:0007669"/>
    <property type="project" value="UniProtKB-KW"/>
</dbReference>
<feature type="region of interest" description="Disordered" evidence="7">
    <location>
        <begin position="57"/>
        <end position="120"/>
    </location>
</feature>
<feature type="domain" description="Helicase ATP-binding" evidence="8">
    <location>
        <begin position="346"/>
        <end position="521"/>
    </location>
</feature>
<dbReference type="PROSITE" id="PS51192">
    <property type="entry name" value="HELICASE_ATP_BIND_1"/>
    <property type="match status" value="1"/>
</dbReference>
<feature type="compositionally biased region" description="Low complexity" evidence="7">
    <location>
        <begin position="1249"/>
        <end position="1263"/>
    </location>
</feature>
<feature type="domain" description="Helicase C-terminal" evidence="9">
    <location>
        <begin position="648"/>
        <end position="826"/>
    </location>
</feature>
<feature type="compositionally biased region" description="Low complexity" evidence="7">
    <location>
        <begin position="1316"/>
        <end position="1329"/>
    </location>
</feature>
<keyword evidence="6" id="KW-0175">Coiled coil</keyword>
<dbReference type="Pfam" id="PF06839">
    <property type="entry name" value="Zn_ribbon_GRF"/>
    <property type="match status" value="1"/>
</dbReference>
<dbReference type="InterPro" id="IPR038718">
    <property type="entry name" value="SNF2-like_sf"/>
</dbReference>
<feature type="compositionally biased region" description="Polar residues" evidence="7">
    <location>
        <begin position="975"/>
        <end position="988"/>
    </location>
</feature>
<dbReference type="InterPro" id="IPR010666">
    <property type="entry name" value="Znf_GRF"/>
</dbReference>
<gene>
    <name evidence="11" type="ORF">NAEGRDRAFT_59568</name>
</gene>
<keyword evidence="11" id="KW-0547">Nucleotide-binding</keyword>
<dbReference type="Pfam" id="PF00176">
    <property type="entry name" value="SNF2-rel_dom"/>
    <property type="match status" value="1"/>
</dbReference>
<evidence type="ECO:0000256" key="6">
    <source>
        <dbReference type="SAM" id="Coils"/>
    </source>
</evidence>
<evidence type="ECO:0000256" key="1">
    <source>
        <dbReference type="ARBA" id="ARBA00022723"/>
    </source>
</evidence>
<accession>D2VXZ0</accession>
<feature type="region of interest" description="Disordered" evidence="7">
    <location>
        <begin position="829"/>
        <end position="945"/>
    </location>
</feature>
<evidence type="ECO:0000259" key="10">
    <source>
        <dbReference type="PROSITE" id="PS51999"/>
    </source>
</evidence>
<dbReference type="GO" id="GO:0031297">
    <property type="term" value="P:replication fork processing"/>
    <property type="evidence" value="ECO:0007669"/>
    <property type="project" value="TreeGrafter"/>
</dbReference>
<feature type="coiled-coil region" evidence="6">
    <location>
        <begin position="593"/>
        <end position="620"/>
    </location>
</feature>
<dbReference type="VEuPathDB" id="AmoebaDB:NAEGRDRAFT_59568"/>
<dbReference type="GO" id="GO:0006281">
    <property type="term" value="P:DNA repair"/>
    <property type="evidence" value="ECO:0007669"/>
    <property type="project" value="TreeGrafter"/>
</dbReference>
<sequence length="1385" mass="156064">MSDSHAPDLIQCKCGALAQLRVTKKGDNMGREYWACARNFGDRERCNFFKWSDNGVKPKPSNNNFNNNNNNTPNRFIPPPSSFVNNSASSSSSSTFVQASSSTIGSNNTNNNNNTNNDDDIGAPLCPKHQITCVQKRVVKEGNNKGKLFWCCNIEHGCYFEWCKEGTKVADYLLNPEIQNRPLYSSTYSSKNTLGVHYPISLQLVGSNILQQAMKQQKDRHETLVFNNANYDCVLVTFPKLGFIMDKLLRSLKELFDNKITKLNDLEYLFPLDQHETLRTFLLDVKIDGASIQVQDFPEIVKLIINNYPQIDISKTDQLCNELDLAHKFPKQVWTKLRPFQKQGISFAVKREGRVLLGDEMGVGKTLQGLSTMYYFKQDWPLLIICPSSLKHNWGKEIEEWFITSERGHTDITMEKIKIISHGKQIPDNYINIVSYTMAANMLESQPCNNDGGGGGAILNGIKFNCIICDESHYLKNSSTKRSSHIVPFLKQAKRLVMITGTPALSRPVEVYPQLNLLLDDKFTFTRSAFTYRYCDAKETQFGLDDKGSSNVLELNYLLSRTVMIRRRKETVLSELPEKQRQRVLLSVKPSDLKQLEFSAERMKRAIEKMKTAITSEEHNQSNFDKNSEIFRMYTMTGKAKLPAVKEYIQDMIENTGDLKFLVFAYHKEVMDGIEECVALELAKFYNLKGQKKKSKDLQKKMRGDYYIRIDGSTDSNRRQNLVNTFRTNGHCRVAILSIKAAGVGYTMTPCSTVLFAELYWTPSDLRQAEDRVHRMGQTNAVSIKYLLGKDTFDEYLWPLLQKKLEVVGKSVDGESHVDRNVDQVIFDRTNTYDDNDNDEDEYNEEDGSYAGGASSAYYQDMKERDYLDEDEEEEYYEELEKKKQKLKSSPSVKERESPKLSQSNRSNSNTTNRGSNSRSVGSSSSTQSHHANEEDIRKVVPPPNSTATDFLKGFLCTKNGKLPPNIILMRDDNNNSNTKIFNTSSSTQKKEYTYNKSFRDTNNNTKNNNTKKRHLDDEEEEDDMKVNSDDDDDDITFGTPKKNNSSITQKTSPFFSKLKSSSLLPNTSNLKQKLPNNNSSSSSSSSNNITTISNESNSGLNDDFMQDEQEEKVNSSSFLNLSNAFKRTQSDSIQSTKFVTPSKFILPNNKTLPPKLLSTSSQIPSIPSPVGNTNTNNTTTNITNNTSPPPNFNLSKTSPPPSTPPNHNNNNNRLTNITPENKPSELEQLLAKFSFQGSASISPFAKRTPPTKSKTTTTTTINNTINNTPLSISNNNNINNIGSSSSNVNSTTSLSTPKFIPPTFKSPITTINRPSSSNSSHSSAAVSSFTQHKSPPTFLPPKKPSIEPEPKKLKLDSITPKTENNSLDIDDSDFILDDILPDIL</sequence>
<dbReference type="GO" id="GO:0004386">
    <property type="term" value="F:helicase activity"/>
    <property type="evidence" value="ECO:0007669"/>
    <property type="project" value="UniProtKB-KW"/>
</dbReference>
<feature type="domain" description="GRF-type" evidence="10">
    <location>
        <begin position="126"/>
        <end position="166"/>
    </location>
</feature>
<evidence type="ECO:0000259" key="9">
    <source>
        <dbReference type="PROSITE" id="PS51194"/>
    </source>
</evidence>
<feature type="compositionally biased region" description="Acidic residues" evidence="7">
    <location>
        <begin position="867"/>
        <end position="878"/>
    </location>
</feature>
<dbReference type="KEGG" id="ngr:NAEGRDRAFT_59568"/>
<dbReference type="PROSITE" id="PS51999">
    <property type="entry name" value="ZF_GRF"/>
    <property type="match status" value="2"/>
</dbReference>
<feature type="domain" description="GRF-type" evidence="10">
    <location>
        <begin position="12"/>
        <end position="55"/>
    </location>
</feature>
<dbReference type="SMART" id="SM00487">
    <property type="entry name" value="DEXDc"/>
    <property type="match status" value="1"/>
</dbReference>
<feature type="region of interest" description="Disordered" evidence="7">
    <location>
        <begin position="1242"/>
        <end position="1263"/>
    </location>
</feature>
<feature type="compositionally biased region" description="Low complexity" evidence="7">
    <location>
        <begin position="902"/>
        <end position="929"/>
    </location>
</feature>
<feature type="compositionally biased region" description="Low complexity" evidence="7">
    <location>
        <begin position="58"/>
        <end position="75"/>
    </location>
</feature>
<dbReference type="eggNOG" id="KOG1000">
    <property type="taxonomic scope" value="Eukaryota"/>
</dbReference>
<feature type="compositionally biased region" description="Low complexity" evidence="7">
    <location>
        <begin position="1051"/>
        <end position="1099"/>
    </location>
</feature>
<feature type="region of interest" description="Disordered" evidence="7">
    <location>
        <begin position="968"/>
        <end position="1103"/>
    </location>
</feature>
<dbReference type="Pfam" id="PF00271">
    <property type="entry name" value="Helicase_C"/>
    <property type="match status" value="1"/>
</dbReference>
<dbReference type="PANTHER" id="PTHR45766:SF6">
    <property type="entry name" value="SWI_SNF-RELATED MATRIX-ASSOCIATED ACTIN-DEPENDENT REGULATOR OF CHROMATIN SUBFAMILY A-LIKE PROTEIN 1"/>
    <property type="match status" value="1"/>
</dbReference>
<feature type="compositionally biased region" description="Acidic residues" evidence="7">
    <location>
        <begin position="834"/>
        <end position="848"/>
    </location>
</feature>
<keyword evidence="12" id="KW-1185">Reference proteome</keyword>
<dbReference type="GeneID" id="8863517"/>
<protein>
    <submittedName>
        <fullName evidence="11">DEXH-box helicase</fullName>
    </submittedName>
</protein>
<dbReference type="CDD" id="cd18010">
    <property type="entry name" value="DEXHc_HARP_SMARCAL1"/>
    <property type="match status" value="1"/>
</dbReference>
<dbReference type="RefSeq" id="XP_002671067.1">
    <property type="nucleotide sequence ID" value="XM_002671021.1"/>
</dbReference>
<name>D2VXZ0_NAEGR</name>
<keyword evidence="1" id="KW-0479">Metal-binding</keyword>
<dbReference type="PROSITE" id="PS51194">
    <property type="entry name" value="HELICASE_CTER"/>
    <property type="match status" value="1"/>
</dbReference>
<keyword evidence="3" id="KW-0378">Hydrolase</keyword>
<keyword evidence="11" id="KW-0347">Helicase</keyword>
<proteinExistence type="predicted"/>
<dbReference type="CDD" id="cd18793">
    <property type="entry name" value="SF2_C_SNF"/>
    <property type="match status" value="1"/>
</dbReference>
<feature type="compositionally biased region" description="Low complexity" evidence="7">
    <location>
        <begin position="1206"/>
        <end position="1220"/>
    </location>
</feature>
<dbReference type="InterPro" id="IPR049730">
    <property type="entry name" value="SNF2/RAD54-like_C"/>
</dbReference>
<dbReference type="InParanoid" id="D2VXZ0"/>
<evidence type="ECO:0000256" key="4">
    <source>
        <dbReference type="ARBA" id="ARBA00022833"/>
    </source>
</evidence>
<evidence type="ECO:0000313" key="11">
    <source>
        <dbReference type="EMBL" id="EFC38323.1"/>
    </source>
</evidence>
<dbReference type="SUPFAM" id="SSF52540">
    <property type="entry name" value="P-loop containing nucleoside triphosphate hydrolases"/>
    <property type="match status" value="2"/>
</dbReference>
<feature type="compositionally biased region" description="Low complexity" evidence="7">
    <location>
        <begin position="1161"/>
        <end position="1187"/>
    </location>
</feature>
<dbReference type="InterPro" id="IPR014001">
    <property type="entry name" value="Helicase_ATP-bd"/>
</dbReference>
<dbReference type="Gene3D" id="3.40.50.300">
    <property type="entry name" value="P-loop containing nucleotide triphosphate hydrolases"/>
    <property type="match status" value="1"/>
</dbReference>
<evidence type="ECO:0000313" key="12">
    <source>
        <dbReference type="Proteomes" id="UP000006671"/>
    </source>
</evidence>
<dbReference type="InterPro" id="IPR001650">
    <property type="entry name" value="Helicase_C-like"/>
</dbReference>
<reference evidence="11 12" key="1">
    <citation type="journal article" date="2010" name="Cell">
        <title>The genome of Naegleria gruberi illuminates early eukaryotic versatility.</title>
        <authorList>
            <person name="Fritz-Laylin L.K."/>
            <person name="Prochnik S.E."/>
            <person name="Ginger M.L."/>
            <person name="Dacks J.B."/>
            <person name="Carpenter M.L."/>
            <person name="Field M.C."/>
            <person name="Kuo A."/>
            <person name="Paredez A."/>
            <person name="Chapman J."/>
            <person name="Pham J."/>
            <person name="Shu S."/>
            <person name="Neupane R."/>
            <person name="Cipriano M."/>
            <person name="Mancuso J."/>
            <person name="Tu H."/>
            <person name="Salamov A."/>
            <person name="Lindquist E."/>
            <person name="Shapiro H."/>
            <person name="Lucas S."/>
            <person name="Grigoriev I.V."/>
            <person name="Cande W.Z."/>
            <person name="Fulton C."/>
            <person name="Rokhsar D.S."/>
            <person name="Dawson S.C."/>
        </authorList>
    </citation>
    <scope>NUCLEOTIDE SEQUENCE [LARGE SCALE GENOMIC DNA]</scope>
    <source>
        <strain evidence="11 12">NEG-M</strain>
    </source>
</reference>
<evidence type="ECO:0000256" key="7">
    <source>
        <dbReference type="SAM" id="MobiDB-lite"/>
    </source>
</evidence>
<dbReference type="OrthoDB" id="448448at2759"/>
<dbReference type="PANTHER" id="PTHR45766">
    <property type="entry name" value="DNA ANNEALING HELICASE AND ENDONUCLEASE ZRANB3 FAMILY MEMBER"/>
    <property type="match status" value="1"/>
</dbReference>
<dbReference type="EMBL" id="GG738909">
    <property type="protein sequence ID" value="EFC38323.1"/>
    <property type="molecule type" value="Genomic_DNA"/>
</dbReference>
<dbReference type="GO" id="GO:0043596">
    <property type="term" value="C:nuclear replication fork"/>
    <property type="evidence" value="ECO:0007669"/>
    <property type="project" value="TreeGrafter"/>
</dbReference>
<keyword evidence="2 5" id="KW-0863">Zinc-finger</keyword>
<dbReference type="STRING" id="5762.D2VXZ0"/>
<feature type="compositionally biased region" description="Low complexity" evidence="7">
    <location>
        <begin position="82"/>
        <end position="116"/>
    </location>
</feature>
<dbReference type="Proteomes" id="UP000006671">
    <property type="component" value="Unassembled WGS sequence"/>
</dbReference>
<keyword evidence="4" id="KW-0862">Zinc</keyword>
<dbReference type="GO" id="GO:0008270">
    <property type="term" value="F:zinc ion binding"/>
    <property type="evidence" value="ECO:0007669"/>
    <property type="project" value="UniProtKB-KW"/>
</dbReference>
<feature type="region of interest" description="Disordered" evidence="7">
    <location>
        <begin position="1161"/>
        <end position="1220"/>
    </location>
</feature>
<evidence type="ECO:0000256" key="2">
    <source>
        <dbReference type="ARBA" id="ARBA00022771"/>
    </source>
</evidence>
<dbReference type="InterPro" id="IPR000330">
    <property type="entry name" value="SNF2_N"/>
</dbReference>